<dbReference type="EMBL" id="CP000584">
    <property type="protein sequence ID" value="ABO95442.1"/>
    <property type="molecule type" value="Genomic_DNA"/>
</dbReference>
<dbReference type="KEGG" id="olu:OSTLU_14900"/>
<dbReference type="OrthoDB" id="568309at2759"/>
<sequence length="667" mass="72676">MRFELDPDDVFYRAADARASRDDDDDANRVRVEVHFSGHRSTLDANCDAVRATIARVARGHVWARDAPRVAPIAGSNACEWSVWVGDDVDDAWLAAACALETSSERADVARAVRVWDDDGEFTLIETAEALPAWVTPERATGTTFLVKGELVVRDGGATERAGGGANARARTNAALETLDDAERMPEEAQKILRARTDAATRKAKENRHDAFAITPRRVARVLRREPQLVAAAIESLRARDPAGVRAAAKMTHFEPVDFHPTLVRMSRWLFSEISRERFEAPERYPMPPKSADDFIARELGMKIACGFEMLLADRGPVVDASASDAEPVDDRAWTTFKASLTENGYFRNEMVGSAMYRTLLANAVREYNASPQASTSRRAQRSAPAERVREILAAPESDDDALRAASPSDASDETWLLEADKALNEELAKLEKERERTVCDATRSARSFVERESGFEGVETRSRRVNHNAAPGACPGDLNIPDGDAGFSLDARKFLSELGKALAIEDDDKLRRYLDADGADFDSDDSDDDFNFPDDSDSDAARRRARDSDDLPEDDFFASSSDSLDADSTDFVHVGDDASDSDDDDDDDAFAAHYDAVLRRQLASTDLDVTPSDATDADVSAALARGFLHSASADASRAGPAASLLAAAGVPADVARALHLHRPDAP</sequence>
<protein>
    <submittedName>
        <fullName evidence="2">Uncharacterized protein</fullName>
    </submittedName>
</protein>
<dbReference type="GeneID" id="5001376"/>
<keyword evidence="3" id="KW-1185">Reference proteome</keyword>
<dbReference type="RefSeq" id="XP_001417149.1">
    <property type="nucleotide sequence ID" value="XM_001417112.1"/>
</dbReference>
<feature type="compositionally biased region" description="Basic and acidic residues" evidence="1">
    <location>
        <begin position="540"/>
        <end position="550"/>
    </location>
</feature>
<dbReference type="PANTHER" id="PTHR13060:SF0">
    <property type="entry name" value="PROTEIN ECDYSONELESS HOMOLOG"/>
    <property type="match status" value="1"/>
</dbReference>
<dbReference type="Gramene" id="ABO95442">
    <property type="protein sequence ID" value="ABO95442"/>
    <property type="gene ID" value="OSTLU_14900"/>
</dbReference>
<dbReference type="AlphaFoldDB" id="A4RVJ4"/>
<dbReference type="GO" id="GO:0005634">
    <property type="term" value="C:nucleus"/>
    <property type="evidence" value="ECO:0007669"/>
    <property type="project" value="TreeGrafter"/>
</dbReference>
<dbReference type="Pfam" id="PF07093">
    <property type="entry name" value="SGT1"/>
    <property type="match status" value="1"/>
</dbReference>
<gene>
    <name evidence="2" type="ORF">OSTLU_14900</name>
</gene>
<evidence type="ECO:0000313" key="3">
    <source>
        <dbReference type="Proteomes" id="UP000001568"/>
    </source>
</evidence>
<dbReference type="OMA" id="CRYTGDP"/>
<dbReference type="eggNOG" id="KOG2406">
    <property type="taxonomic scope" value="Eukaryota"/>
</dbReference>
<dbReference type="InterPro" id="IPR010770">
    <property type="entry name" value="Ecd"/>
</dbReference>
<proteinExistence type="predicted"/>
<dbReference type="PANTHER" id="PTHR13060">
    <property type="entry name" value="SGT1 PROTEIN HSGT1 SUPPRESSOR OF GCR2"/>
    <property type="match status" value="1"/>
</dbReference>
<reference evidence="2 3" key="1">
    <citation type="journal article" date="2007" name="Proc. Natl. Acad. Sci. U.S.A.">
        <title>The tiny eukaryote Ostreococcus provides genomic insights into the paradox of plankton speciation.</title>
        <authorList>
            <person name="Palenik B."/>
            <person name="Grimwood J."/>
            <person name="Aerts A."/>
            <person name="Rouze P."/>
            <person name="Salamov A."/>
            <person name="Putnam N."/>
            <person name="Dupont C."/>
            <person name="Jorgensen R."/>
            <person name="Derelle E."/>
            <person name="Rombauts S."/>
            <person name="Zhou K."/>
            <person name="Otillar R."/>
            <person name="Merchant S.S."/>
            <person name="Podell S."/>
            <person name="Gaasterland T."/>
            <person name="Napoli C."/>
            <person name="Gendler K."/>
            <person name="Manuell A."/>
            <person name="Tai V."/>
            <person name="Vallon O."/>
            <person name="Piganeau G."/>
            <person name="Jancek S."/>
            <person name="Heijde M."/>
            <person name="Jabbari K."/>
            <person name="Bowler C."/>
            <person name="Lohr M."/>
            <person name="Robbens S."/>
            <person name="Werner G."/>
            <person name="Dubchak I."/>
            <person name="Pazour G.J."/>
            <person name="Ren Q."/>
            <person name="Paulsen I."/>
            <person name="Delwiche C."/>
            <person name="Schmutz J."/>
            <person name="Rokhsar D."/>
            <person name="Van de Peer Y."/>
            <person name="Moreau H."/>
            <person name="Grigoriev I.V."/>
        </authorList>
    </citation>
    <scope>NUCLEOTIDE SEQUENCE [LARGE SCALE GENOMIC DNA]</scope>
    <source>
        <strain evidence="2 3">CCE9901</strain>
    </source>
</reference>
<feature type="compositionally biased region" description="Acidic residues" evidence="1">
    <location>
        <begin position="525"/>
        <end position="539"/>
    </location>
</feature>
<name>A4RVJ4_OSTLU</name>
<accession>A4RVJ4</accession>
<dbReference type="HOGENOM" id="CLU_411855_0_0_1"/>
<feature type="region of interest" description="Disordered" evidence="1">
    <location>
        <begin position="525"/>
        <end position="589"/>
    </location>
</feature>
<evidence type="ECO:0000313" key="2">
    <source>
        <dbReference type="EMBL" id="ABO95442.1"/>
    </source>
</evidence>
<organism evidence="2 3">
    <name type="scientific">Ostreococcus lucimarinus (strain CCE9901)</name>
    <dbReference type="NCBI Taxonomy" id="436017"/>
    <lineage>
        <taxon>Eukaryota</taxon>
        <taxon>Viridiplantae</taxon>
        <taxon>Chlorophyta</taxon>
        <taxon>Mamiellophyceae</taxon>
        <taxon>Mamiellales</taxon>
        <taxon>Bathycoccaceae</taxon>
        <taxon>Ostreococcus</taxon>
    </lineage>
</organism>
<dbReference type="STRING" id="436017.A4RVJ4"/>
<evidence type="ECO:0000256" key="1">
    <source>
        <dbReference type="SAM" id="MobiDB-lite"/>
    </source>
</evidence>
<feature type="compositionally biased region" description="Acidic residues" evidence="1">
    <location>
        <begin position="578"/>
        <end position="589"/>
    </location>
</feature>
<dbReference type="Proteomes" id="UP000001568">
    <property type="component" value="Chromosome 4"/>
</dbReference>